<sequence>MSDFSHILNWKLLFGSHKFPGPDGGTCINEAAVVACGFPYQRVSSVKAMPACFSRPICRLAMQLNDNATDAQRQRLMPFVTRLACADTPEVEHERERYIDACLASDNLFSPALCLFDFQDGLSALEGALAIGRQADPLGTEEAAGRLDAARASAKLAKKRSGSFPVKVKGWLGLQQTPEDVG</sequence>
<organism evidence="1 2">
    <name type="scientific">Methylobacterium longum</name>
    <dbReference type="NCBI Taxonomy" id="767694"/>
    <lineage>
        <taxon>Bacteria</taxon>
        <taxon>Pseudomonadati</taxon>
        <taxon>Pseudomonadota</taxon>
        <taxon>Alphaproteobacteria</taxon>
        <taxon>Hyphomicrobiales</taxon>
        <taxon>Methylobacteriaceae</taxon>
        <taxon>Methylobacterium</taxon>
    </lineage>
</organism>
<protein>
    <submittedName>
        <fullName evidence="1">Uncharacterized protein</fullName>
    </submittedName>
</protein>
<proteinExistence type="predicted"/>
<reference evidence="2" key="1">
    <citation type="journal article" date="2019" name="Int. J. Syst. Evol. Microbiol.">
        <title>The Global Catalogue of Microorganisms (GCM) 10K type strain sequencing project: providing services to taxonomists for standard genome sequencing and annotation.</title>
        <authorList>
            <consortium name="The Broad Institute Genomics Platform"/>
            <consortium name="The Broad Institute Genome Sequencing Center for Infectious Disease"/>
            <person name="Wu L."/>
            <person name="Ma J."/>
        </authorList>
    </citation>
    <scope>NUCLEOTIDE SEQUENCE [LARGE SCALE GENOMIC DNA]</scope>
    <source>
        <strain evidence="2">CECT 7806</strain>
    </source>
</reference>
<evidence type="ECO:0000313" key="1">
    <source>
        <dbReference type="EMBL" id="MDN3571029.1"/>
    </source>
</evidence>
<evidence type="ECO:0000313" key="2">
    <source>
        <dbReference type="Proteomes" id="UP001244297"/>
    </source>
</evidence>
<gene>
    <name evidence="1" type="ORF">QWZ18_10355</name>
</gene>
<dbReference type="EMBL" id="JAUFPT010000028">
    <property type="protein sequence ID" value="MDN3571029.1"/>
    <property type="molecule type" value="Genomic_DNA"/>
</dbReference>
<dbReference type="RefSeq" id="WP_238294183.1">
    <property type="nucleotide sequence ID" value="NZ_BPQS01000105.1"/>
</dbReference>
<accession>A0ABT8AMA5</accession>
<keyword evidence="2" id="KW-1185">Reference proteome</keyword>
<comment type="caution">
    <text evidence="1">The sequence shown here is derived from an EMBL/GenBank/DDBJ whole genome shotgun (WGS) entry which is preliminary data.</text>
</comment>
<dbReference type="Proteomes" id="UP001244297">
    <property type="component" value="Unassembled WGS sequence"/>
</dbReference>
<name>A0ABT8AMA5_9HYPH</name>